<feature type="compositionally biased region" description="Polar residues" evidence="2">
    <location>
        <begin position="383"/>
        <end position="403"/>
    </location>
</feature>
<proteinExistence type="predicted"/>
<comment type="caution">
    <text evidence="3">The sequence shown here is derived from an EMBL/GenBank/DDBJ whole genome shotgun (WGS) entry which is preliminary data.</text>
</comment>
<keyword evidence="4" id="KW-1185">Reference proteome</keyword>
<dbReference type="PANTHER" id="PTHR15678:SF6">
    <property type="entry name" value="BRIDGE-LIKE LIPID TRANSFER PROTEIN FAMILY MEMBER 2"/>
    <property type="match status" value="1"/>
</dbReference>
<keyword evidence="1" id="KW-0802">TPR repeat</keyword>
<protein>
    <submittedName>
        <fullName evidence="3">Peptidyl-prolyl cis-trans isomerase CYP40</fullName>
    </submittedName>
</protein>
<evidence type="ECO:0000313" key="4">
    <source>
        <dbReference type="Proteomes" id="UP000436088"/>
    </source>
</evidence>
<evidence type="ECO:0000256" key="1">
    <source>
        <dbReference type="PROSITE-ProRule" id="PRU00339"/>
    </source>
</evidence>
<dbReference type="Proteomes" id="UP000436088">
    <property type="component" value="Unassembled WGS sequence"/>
</dbReference>
<name>A0A6A2ZIZ5_HIBSY</name>
<gene>
    <name evidence="3" type="ORF">F3Y22_tig00110890pilonHSYRG00893</name>
</gene>
<dbReference type="PANTHER" id="PTHR15678">
    <property type="entry name" value="ANTIGEN MLAA-22-RELATED"/>
    <property type="match status" value="1"/>
</dbReference>
<dbReference type="SMART" id="SM00028">
    <property type="entry name" value="TPR"/>
    <property type="match status" value="1"/>
</dbReference>
<dbReference type="GO" id="GO:0016853">
    <property type="term" value="F:isomerase activity"/>
    <property type="evidence" value="ECO:0007669"/>
    <property type="project" value="UniProtKB-KW"/>
</dbReference>
<dbReference type="AlphaFoldDB" id="A0A6A2ZIZ5"/>
<keyword evidence="3" id="KW-0413">Isomerase</keyword>
<dbReference type="InterPro" id="IPR011990">
    <property type="entry name" value="TPR-like_helical_dom_sf"/>
</dbReference>
<dbReference type="EMBL" id="VEPZ02001149">
    <property type="protein sequence ID" value="KAE8691329.1"/>
    <property type="molecule type" value="Genomic_DNA"/>
</dbReference>
<evidence type="ECO:0000313" key="3">
    <source>
        <dbReference type="EMBL" id="KAE8691329.1"/>
    </source>
</evidence>
<dbReference type="InterPro" id="IPR045167">
    <property type="entry name" value="Hobbit"/>
</dbReference>
<dbReference type="SUPFAM" id="SSF48452">
    <property type="entry name" value="TPR-like"/>
    <property type="match status" value="1"/>
</dbReference>
<reference evidence="3" key="1">
    <citation type="submission" date="2019-09" db="EMBL/GenBank/DDBJ databases">
        <title>Draft genome information of white flower Hibiscus syriacus.</title>
        <authorList>
            <person name="Kim Y.-M."/>
        </authorList>
    </citation>
    <scope>NUCLEOTIDE SEQUENCE [LARGE SCALE GENOMIC DNA]</scope>
    <source>
        <strain evidence="3">YM2019G1</strain>
    </source>
</reference>
<organism evidence="3 4">
    <name type="scientific">Hibiscus syriacus</name>
    <name type="common">Rose of Sharon</name>
    <dbReference type="NCBI Taxonomy" id="106335"/>
    <lineage>
        <taxon>Eukaryota</taxon>
        <taxon>Viridiplantae</taxon>
        <taxon>Streptophyta</taxon>
        <taxon>Embryophyta</taxon>
        <taxon>Tracheophyta</taxon>
        <taxon>Spermatophyta</taxon>
        <taxon>Magnoliopsida</taxon>
        <taxon>eudicotyledons</taxon>
        <taxon>Gunneridae</taxon>
        <taxon>Pentapetalae</taxon>
        <taxon>rosids</taxon>
        <taxon>malvids</taxon>
        <taxon>Malvales</taxon>
        <taxon>Malvaceae</taxon>
        <taxon>Malvoideae</taxon>
        <taxon>Hibiscus</taxon>
    </lineage>
</organism>
<dbReference type="InterPro" id="IPR019734">
    <property type="entry name" value="TPR_rpt"/>
</dbReference>
<dbReference type="Gene3D" id="1.25.40.10">
    <property type="entry name" value="Tetratricopeptide repeat domain"/>
    <property type="match status" value="1"/>
</dbReference>
<dbReference type="PROSITE" id="PS50005">
    <property type="entry name" value="TPR"/>
    <property type="match status" value="1"/>
</dbReference>
<sequence length="403" mass="45558">MGVVRSIEHVATEDGDYPTQDVIIEDCGEIPEGADDGVSIFFKDGDIYPDWPADLDKKMNDITWWMMAVDSIKAFGNEQYEKQDYKIALRNMEGFAHWMLGPGGHLSREFLYDCKLKLGDLKGALLDTDFAIRDGEENVKAFFCQGQAHMTLNEIDVAVESFKKASKLEPNDGLLPIDETRRKGHTLECFSRSLANFMVHQQPFCLLLHTLESEGSHKSRPSITDLPTDSNNTYLKTHDLLKLVNPLKKKPRPPKLIEFCNIKISQVELSIMYEGSRFVVSDLKLLMDTFHRVEFTGTWRRLISRKFKDSGHNQQPTTTAPDGEFHLLDNDQASDQKRAFPKRSADGAGDGFITFVRGLFNNQRRKAKQFVLRTMRGEEEGDQQGQLSDGNASATSIDSTTHG</sequence>
<feature type="repeat" description="TPR" evidence="1">
    <location>
        <begin position="139"/>
        <end position="172"/>
    </location>
</feature>
<feature type="region of interest" description="Disordered" evidence="2">
    <location>
        <begin position="377"/>
        <end position="403"/>
    </location>
</feature>
<accession>A0A6A2ZIZ5</accession>
<dbReference type="Pfam" id="PF10344">
    <property type="entry name" value="Hobbit"/>
    <property type="match status" value="1"/>
</dbReference>
<evidence type="ECO:0000256" key="2">
    <source>
        <dbReference type="SAM" id="MobiDB-lite"/>
    </source>
</evidence>